<accession>W9R3Q4</accession>
<reference evidence="2" key="1">
    <citation type="submission" date="2013-01" db="EMBL/GenBank/DDBJ databases">
        <title>Draft Genome Sequence of a Mulberry Tree, Morus notabilis C.K. Schneid.</title>
        <authorList>
            <person name="He N."/>
            <person name="Zhao S."/>
        </authorList>
    </citation>
    <scope>NUCLEOTIDE SEQUENCE</scope>
</reference>
<name>W9R3Q4_9ROSA</name>
<evidence type="ECO:0000313" key="2">
    <source>
        <dbReference type="Proteomes" id="UP000030645"/>
    </source>
</evidence>
<proteinExistence type="predicted"/>
<evidence type="ECO:0000313" key="1">
    <source>
        <dbReference type="EMBL" id="EXB66896.1"/>
    </source>
</evidence>
<keyword evidence="2" id="KW-1185">Reference proteome</keyword>
<organism evidence="1 2">
    <name type="scientific">Morus notabilis</name>
    <dbReference type="NCBI Taxonomy" id="981085"/>
    <lineage>
        <taxon>Eukaryota</taxon>
        <taxon>Viridiplantae</taxon>
        <taxon>Streptophyta</taxon>
        <taxon>Embryophyta</taxon>
        <taxon>Tracheophyta</taxon>
        <taxon>Spermatophyta</taxon>
        <taxon>Magnoliopsida</taxon>
        <taxon>eudicotyledons</taxon>
        <taxon>Gunneridae</taxon>
        <taxon>Pentapetalae</taxon>
        <taxon>rosids</taxon>
        <taxon>fabids</taxon>
        <taxon>Rosales</taxon>
        <taxon>Moraceae</taxon>
        <taxon>Moreae</taxon>
        <taxon>Morus</taxon>
    </lineage>
</organism>
<dbReference type="AlphaFoldDB" id="W9R3Q4"/>
<dbReference type="Proteomes" id="UP000030645">
    <property type="component" value="Unassembled WGS sequence"/>
</dbReference>
<protein>
    <submittedName>
        <fullName evidence="1">Uncharacterized protein</fullName>
    </submittedName>
</protein>
<sequence length="107" mass="12710">MTELEREGERRPIVYQRWRLLGDGRLKCDGKWEGWYKILVLKGERAFRSNQNKQRKETKKKEKKKLCGFGHLLCDFLLLVSVLLSREPNRVVPERIGNCCNCEMSRI</sequence>
<gene>
    <name evidence="1" type="ORF">L484_019534</name>
</gene>
<dbReference type="EMBL" id="KE344557">
    <property type="protein sequence ID" value="EXB66896.1"/>
    <property type="molecule type" value="Genomic_DNA"/>
</dbReference>